<feature type="domain" description="DUF1279" evidence="1">
    <location>
        <begin position="57"/>
        <end position="158"/>
    </location>
</feature>
<dbReference type="Proteomes" id="UP000646827">
    <property type="component" value="Unassembled WGS sequence"/>
</dbReference>
<accession>A0A8H7S7L2</accession>
<dbReference type="AlphaFoldDB" id="A0A8H7S7L2"/>
<sequence>MFMNPIRRAAAQSVVFRRAYTTPTNPTTKSKFAETIKPKVAEAKEKAKEKAAPKVGKLKELAQKYGAAGVIVYLGIGVVDLGLTFAGIQVLGQDKVKVLEDKVMNTVNEWRGLPPRPERDPSQEKEGASLASVFVLAYGIHKTLFLPFRVTVTAAITPAFVRKIHALGWSKYAPRLFGAAKQTGAGASTINTTTTVTKNIKP</sequence>
<organism evidence="2 3">
    <name type="scientific">Circinella minor</name>
    <dbReference type="NCBI Taxonomy" id="1195481"/>
    <lineage>
        <taxon>Eukaryota</taxon>
        <taxon>Fungi</taxon>
        <taxon>Fungi incertae sedis</taxon>
        <taxon>Mucoromycota</taxon>
        <taxon>Mucoromycotina</taxon>
        <taxon>Mucoromycetes</taxon>
        <taxon>Mucorales</taxon>
        <taxon>Lichtheimiaceae</taxon>
        <taxon>Circinella</taxon>
    </lineage>
</organism>
<dbReference type="Pfam" id="PF06916">
    <property type="entry name" value="FAM210A-B_dom"/>
    <property type="match status" value="1"/>
</dbReference>
<protein>
    <recommendedName>
        <fullName evidence="1">DUF1279 domain-containing protein</fullName>
    </recommendedName>
</protein>
<comment type="caution">
    <text evidence="2">The sequence shown here is derived from an EMBL/GenBank/DDBJ whole genome shotgun (WGS) entry which is preliminary data.</text>
</comment>
<dbReference type="InterPro" id="IPR009688">
    <property type="entry name" value="FAM210A/B-like_dom"/>
</dbReference>
<name>A0A8H7S7L2_9FUNG</name>
<evidence type="ECO:0000313" key="2">
    <source>
        <dbReference type="EMBL" id="KAG2223533.1"/>
    </source>
</evidence>
<evidence type="ECO:0000313" key="3">
    <source>
        <dbReference type="Proteomes" id="UP000646827"/>
    </source>
</evidence>
<dbReference type="InterPro" id="IPR045866">
    <property type="entry name" value="FAM210A/B-like"/>
</dbReference>
<dbReference type="GO" id="GO:0005739">
    <property type="term" value="C:mitochondrion"/>
    <property type="evidence" value="ECO:0007669"/>
    <property type="project" value="TreeGrafter"/>
</dbReference>
<dbReference type="EMBL" id="JAEPRB010000059">
    <property type="protein sequence ID" value="KAG2223533.1"/>
    <property type="molecule type" value="Genomic_DNA"/>
</dbReference>
<dbReference type="PANTHER" id="PTHR21377">
    <property type="entry name" value="PROTEIN FAM210B, MITOCHONDRIAL"/>
    <property type="match status" value="1"/>
</dbReference>
<dbReference type="OrthoDB" id="426386at2759"/>
<keyword evidence="3" id="KW-1185">Reference proteome</keyword>
<evidence type="ECO:0000259" key="1">
    <source>
        <dbReference type="Pfam" id="PF06916"/>
    </source>
</evidence>
<gene>
    <name evidence="2" type="ORF">INT45_000853</name>
</gene>
<dbReference type="PANTHER" id="PTHR21377:SF0">
    <property type="entry name" value="PROTEIN FAM210B, MITOCHONDRIAL"/>
    <property type="match status" value="1"/>
</dbReference>
<proteinExistence type="predicted"/>
<reference evidence="2 3" key="1">
    <citation type="submission" date="2020-12" db="EMBL/GenBank/DDBJ databases">
        <title>Metabolic potential, ecology and presence of endohyphal bacteria is reflected in genomic diversity of Mucoromycotina.</title>
        <authorList>
            <person name="Muszewska A."/>
            <person name="Okrasinska A."/>
            <person name="Steczkiewicz K."/>
            <person name="Drgas O."/>
            <person name="Orlowska M."/>
            <person name="Perlinska-Lenart U."/>
            <person name="Aleksandrzak-Piekarczyk T."/>
            <person name="Szatraj K."/>
            <person name="Zielenkiewicz U."/>
            <person name="Pilsyk S."/>
            <person name="Malc E."/>
            <person name="Mieczkowski P."/>
            <person name="Kruszewska J.S."/>
            <person name="Biernat P."/>
            <person name="Pawlowska J."/>
        </authorList>
    </citation>
    <scope>NUCLEOTIDE SEQUENCE [LARGE SCALE GENOMIC DNA]</scope>
    <source>
        <strain evidence="2 3">CBS 142.35</strain>
    </source>
</reference>